<dbReference type="AlphaFoldDB" id="A0A1M4SUL7"/>
<evidence type="ECO:0000313" key="1">
    <source>
        <dbReference type="EMBL" id="SHE35920.1"/>
    </source>
</evidence>
<proteinExistence type="predicted"/>
<reference evidence="2" key="1">
    <citation type="submission" date="2016-11" db="EMBL/GenBank/DDBJ databases">
        <authorList>
            <person name="Varghese N."/>
            <person name="Submissions S."/>
        </authorList>
    </citation>
    <scope>NUCLEOTIDE SEQUENCE [LARGE SCALE GENOMIC DNA]</scope>
    <source>
        <strain evidence="2">DSM 10124</strain>
    </source>
</reference>
<evidence type="ECO:0000313" key="2">
    <source>
        <dbReference type="Proteomes" id="UP000184423"/>
    </source>
</evidence>
<gene>
    <name evidence="1" type="ORF">SAMN02746091_00243</name>
</gene>
<accession>A0A1M4SUL7</accession>
<name>A0A1M4SUL7_9CLOT</name>
<organism evidence="1 2">
    <name type="scientific">Caloramator proteoclasticus DSM 10124</name>
    <dbReference type="NCBI Taxonomy" id="1121262"/>
    <lineage>
        <taxon>Bacteria</taxon>
        <taxon>Bacillati</taxon>
        <taxon>Bacillota</taxon>
        <taxon>Clostridia</taxon>
        <taxon>Eubacteriales</taxon>
        <taxon>Clostridiaceae</taxon>
        <taxon>Caloramator</taxon>
    </lineage>
</organism>
<keyword evidence="2" id="KW-1185">Reference proteome</keyword>
<dbReference type="EMBL" id="FQVG01000002">
    <property type="protein sequence ID" value="SHE35920.1"/>
    <property type="molecule type" value="Genomic_DNA"/>
</dbReference>
<evidence type="ECO:0008006" key="3">
    <source>
        <dbReference type="Google" id="ProtNLM"/>
    </source>
</evidence>
<dbReference type="RefSeq" id="WP_027307543.1">
    <property type="nucleotide sequence ID" value="NZ_FQVG01000002.1"/>
</dbReference>
<sequence length="116" mass="13534">MPINPITLDKIDINTIRQIETKIIDRIIHHTTEAQANKKNNNNQFDLNKQNRAIEEFAKFLAKYNLRSEAKTEKNKVKLKILNKNGEVLIESYIDDIDYLLRTLQDQTGNLIDLRG</sequence>
<dbReference type="Proteomes" id="UP000184423">
    <property type="component" value="Unassembled WGS sequence"/>
</dbReference>
<protein>
    <recommendedName>
        <fullName evidence="3">Flagellar protein FlaG</fullName>
    </recommendedName>
</protein>